<evidence type="ECO:0000313" key="1">
    <source>
        <dbReference type="EMBL" id="VAW93834.1"/>
    </source>
</evidence>
<gene>
    <name evidence="1" type="ORF">MNBD_GAMMA23-753</name>
</gene>
<reference evidence="1" key="1">
    <citation type="submission" date="2018-06" db="EMBL/GenBank/DDBJ databases">
        <authorList>
            <person name="Zhirakovskaya E."/>
        </authorList>
    </citation>
    <scope>NUCLEOTIDE SEQUENCE</scope>
</reference>
<protein>
    <submittedName>
        <fullName evidence="1">Uncharacterized protein</fullName>
    </submittedName>
</protein>
<proteinExistence type="predicted"/>
<accession>A0A3B1AIY9</accession>
<sequence length="396" mass="45198">MVRSIIFLITLLITFQAQALSSADIIGEWEWLGDTTGRYANPDLAVKTEKTHIILFKGKTGPKVRYLDEYNRVCSDCSGSYGLVSTKNGKPVFKYSGVWALSADLMVIKRKSINYNVSGALQAEAQRITYNKEKKILALGTLVNNVGKGKFSYYKKRPASAASMSPYYSDKKDKFVNDIDIAKIKLGMTPQSVISKIKNDFIINDVLAFSEHNNFTPYIDKIIAIRKNDTKIDKYTFDFSKPPHDNQLLAIHRTQQFIFQEDMDRAPPTLKRVKAVLMKKYGKAKAITNTNTNKGSNGKQKNIIISWRNKLKSCNTQFKPHNQKPPCPLLFDAQLSSYAGNHKKYPDIVNLLKLHLINYPSIVQNEKIIHQQNKMHEIPKIKMQEMHKKKSLEFEL</sequence>
<organism evidence="1">
    <name type="scientific">hydrothermal vent metagenome</name>
    <dbReference type="NCBI Taxonomy" id="652676"/>
    <lineage>
        <taxon>unclassified sequences</taxon>
        <taxon>metagenomes</taxon>
        <taxon>ecological metagenomes</taxon>
    </lineage>
</organism>
<dbReference type="EMBL" id="UOFT01000034">
    <property type="protein sequence ID" value="VAW93834.1"/>
    <property type="molecule type" value="Genomic_DNA"/>
</dbReference>
<dbReference type="AlphaFoldDB" id="A0A3B1AIY9"/>
<name>A0A3B1AIY9_9ZZZZ</name>